<evidence type="ECO:0000313" key="9">
    <source>
        <dbReference type="EMBL" id="MCD2163991.1"/>
    </source>
</evidence>
<evidence type="ECO:0000259" key="7">
    <source>
        <dbReference type="Pfam" id="PF25944"/>
    </source>
</evidence>
<dbReference type="GO" id="GO:1990281">
    <property type="term" value="C:efflux pump complex"/>
    <property type="evidence" value="ECO:0007669"/>
    <property type="project" value="TreeGrafter"/>
</dbReference>
<keyword evidence="3" id="KW-0813">Transport</keyword>
<dbReference type="GO" id="GO:1990961">
    <property type="term" value="P:xenobiotic detoxification by transmembrane export across the plasma membrane"/>
    <property type="evidence" value="ECO:0007669"/>
    <property type="project" value="InterPro"/>
</dbReference>
<dbReference type="Gene3D" id="2.40.420.20">
    <property type="match status" value="1"/>
</dbReference>
<dbReference type="GO" id="GO:0015562">
    <property type="term" value="F:efflux transmembrane transporter activity"/>
    <property type="evidence" value="ECO:0007669"/>
    <property type="project" value="TreeGrafter"/>
</dbReference>
<name>A0AAW4XRD9_9BURK</name>
<feature type="domain" description="Multidrug resistance protein MdtA-like beta-barrel" evidence="7">
    <location>
        <begin position="222"/>
        <end position="317"/>
    </location>
</feature>
<proteinExistence type="inferred from homology"/>
<dbReference type="Gene3D" id="2.40.30.170">
    <property type="match status" value="1"/>
</dbReference>
<dbReference type="InterPro" id="IPR006143">
    <property type="entry name" value="RND_pump_MFP"/>
</dbReference>
<dbReference type="Gene3D" id="2.40.50.100">
    <property type="match status" value="1"/>
</dbReference>
<comment type="caution">
    <text evidence="9">The sequence shown here is derived from an EMBL/GenBank/DDBJ whole genome shotgun (WGS) entry which is preliminary data.</text>
</comment>
<dbReference type="Pfam" id="PF25967">
    <property type="entry name" value="RND-MFP_C"/>
    <property type="match status" value="1"/>
</dbReference>
<dbReference type="Gene3D" id="6.10.140.1990">
    <property type="match status" value="1"/>
</dbReference>
<dbReference type="InterPro" id="IPR058626">
    <property type="entry name" value="MdtA-like_b-barrel"/>
</dbReference>
<protein>
    <submittedName>
        <fullName evidence="9">Efflux RND transporter periplasmic adaptor subunit</fullName>
    </submittedName>
</protein>
<dbReference type="EMBL" id="JAJNCT010000005">
    <property type="protein sequence ID" value="MCD2163991.1"/>
    <property type="molecule type" value="Genomic_DNA"/>
</dbReference>
<dbReference type="GO" id="GO:1990195">
    <property type="term" value="C:macrolide transmembrane transporter complex"/>
    <property type="evidence" value="ECO:0007669"/>
    <property type="project" value="InterPro"/>
</dbReference>
<keyword evidence="10" id="KW-1185">Reference proteome</keyword>
<dbReference type="GO" id="GO:0030313">
    <property type="term" value="C:cell envelope"/>
    <property type="evidence" value="ECO:0007669"/>
    <property type="project" value="UniProtKB-SubCell"/>
</dbReference>
<evidence type="ECO:0000256" key="2">
    <source>
        <dbReference type="ARBA" id="ARBA00009477"/>
    </source>
</evidence>
<evidence type="ECO:0000256" key="3">
    <source>
        <dbReference type="ARBA" id="ARBA00022448"/>
    </source>
</evidence>
<dbReference type="NCBIfam" id="TIGR01730">
    <property type="entry name" value="RND_mfp"/>
    <property type="match status" value="1"/>
</dbReference>
<keyword evidence="4 5" id="KW-0175">Coiled coil</keyword>
<comment type="similarity">
    <text evidence="2">Belongs to the membrane fusion protein (MFP) (TC 8.A.1) family.</text>
</comment>
<organism evidence="9 10">
    <name type="scientific">Comamonas koreensis</name>
    <dbReference type="NCBI Taxonomy" id="160825"/>
    <lineage>
        <taxon>Bacteria</taxon>
        <taxon>Pseudomonadati</taxon>
        <taxon>Pseudomonadota</taxon>
        <taxon>Betaproteobacteria</taxon>
        <taxon>Burkholderiales</taxon>
        <taxon>Comamonadaceae</taxon>
        <taxon>Comamonas</taxon>
    </lineage>
</organism>
<evidence type="ECO:0000256" key="5">
    <source>
        <dbReference type="SAM" id="Coils"/>
    </source>
</evidence>
<feature type="coiled-coil region" evidence="5">
    <location>
        <begin position="152"/>
        <end position="179"/>
    </location>
</feature>
<evidence type="ECO:0000256" key="1">
    <source>
        <dbReference type="ARBA" id="ARBA00004236"/>
    </source>
</evidence>
<evidence type="ECO:0000313" key="10">
    <source>
        <dbReference type="Proteomes" id="UP001199260"/>
    </source>
</evidence>
<feature type="domain" description="Multidrug resistance protein MdtA-like barrel-sandwich hybrid" evidence="6">
    <location>
        <begin position="60"/>
        <end position="215"/>
    </location>
</feature>
<feature type="domain" description="Multidrug resistance protein MdtA-like C-terminal permuted SH3" evidence="8">
    <location>
        <begin position="321"/>
        <end position="381"/>
    </location>
</feature>
<dbReference type="InterPro" id="IPR058625">
    <property type="entry name" value="MdtA-like_BSH"/>
</dbReference>
<dbReference type="InterPro" id="IPR030190">
    <property type="entry name" value="MacA_alpha-hairpin_sf"/>
</dbReference>
<dbReference type="Proteomes" id="UP001199260">
    <property type="component" value="Unassembled WGS sequence"/>
</dbReference>
<dbReference type="AlphaFoldDB" id="A0AAW4XRD9"/>
<evidence type="ECO:0000259" key="6">
    <source>
        <dbReference type="Pfam" id="PF25917"/>
    </source>
</evidence>
<dbReference type="Pfam" id="PF25944">
    <property type="entry name" value="Beta-barrel_RND"/>
    <property type="match status" value="1"/>
</dbReference>
<evidence type="ECO:0000259" key="8">
    <source>
        <dbReference type="Pfam" id="PF25967"/>
    </source>
</evidence>
<dbReference type="PROSITE" id="PS51257">
    <property type="entry name" value="PROKAR_LIPOPROTEIN"/>
    <property type="match status" value="1"/>
</dbReference>
<accession>A0AAW4XRD9</accession>
<reference evidence="9 10" key="1">
    <citation type="submission" date="2021-11" db="EMBL/GenBank/DDBJ databases">
        <title>Genome sequence.</title>
        <authorList>
            <person name="Sun Q."/>
        </authorList>
    </citation>
    <scope>NUCLEOTIDE SEQUENCE [LARGE SCALE GENOMIC DNA]</scope>
    <source>
        <strain evidence="9 10">KCTC 12005</strain>
    </source>
</reference>
<dbReference type="GO" id="GO:0019898">
    <property type="term" value="C:extrinsic component of membrane"/>
    <property type="evidence" value="ECO:0007669"/>
    <property type="project" value="InterPro"/>
</dbReference>
<gene>
    <name evidence="9" type="ORF">LPW39_02440</name>
</gene>
<dbReference type="Pfam" id="PF25917">
    <property type="entry name" value="BSH_RND"/>
    <property type="match status" value="1"/>
</dbReference>
<sequence>MSKRNGVVVAALVAAGVLVAGCVWLLARSAAAPQYATAAVTTADLRQTVLAVGRLRAKELVAVGAQVSGQVQHLHVALGQQVKAGDLIAEVDAQPQQVALSNARAALASLQAQLAAREAARLQAQLGYQREQTLLRGEATAQATYEAAKAALVTAQAEVRSLGAQIEQARLQVETARINLGYTRIVAPMDGMVVAVVTKQGQTLNAFQTTPNIVMLAKLDVMTVRAEISEADVHKIAPGQAVTFTTLGQPGVAHQATVELVEPAPESIVNDVGTGTSPSGNEGAATRAVYYNALFDVANPDGQLRPSMTVQVTILVDEALQALQVPNAALGARDADGWYSVRVRDAAGGVASRQIRIGLQTHSQTQVLEGLAPGEEVVLGEAVPSDVPVGGLLGF</sequence>
<dbReference type="SUPFAM" id="SSF111369">
    <property type="entry name" value="HlyD-like secretion proteins"/>
    <property type="match status" value="1"/>
</dbReference>
<dbReference type="PANTHER" id="PTHR30469:SF33">
    <property type="entry name" value="SLR1207 PROTEIN"/>
    <property type="match status" value="1"/>
</dbReference>
<evidence type="ECO:0000256" key="4">
    <source>
        <dbReference type="ARBA" id="ARBA00023054"/>
    </source>
</evidence>
<dbReference type="RefSeq" id="WP_230771044.1">
    <property type="nucleotide sequence ID" value="NZ_JAJNCT010000005.1"/>
</dbReference>
<comment type="subcellular location">
    <subcellularLocation>
        <location evidence="1">Cell membrane</location>
    </subcellularLocation>
</comment>
<dbReference type="PANTHER" id="PTHR30469">
    <property type="entry name" value="MULTIDRUG RESISTANCE PROTEIN MDTA"/>
    <property type="match status" value="1"/>
</dbReference>
<dbReference type="InterPro" id="IPR058627">
    <property type="entry name" value="MdtA-like_C"/>
</dbReference>